<keyword evidence="2" id="KW-1185">Reference proteome</keyword>
<accession>A0AAW1KL76</accession>
<reference evidence="1 2" key="1">
    <citation type="journal article" date="2024" name="BMC Genomics">
        <title>De novo assembly and annotation of Popillia japonica's genome with initial clues to its potential as an invasive pest.</title>
        <authorList>
            <person name="Cucini C."/>
            <person name="Boschi S."/>
            <person name="Funari R."/>
            <person name="Cardaioli E."/>
            <person name="Iannotti N."/>
            <person name="Marturano G."/>
            <person name="Paoli F."/>
            <person name="Bruttini M."/>
            <person name="Carapelli A."/>
            <person name="Frati F."/>
            <person name="Nardi F."/>
        </authorList>
    </citation>
    <scope>NUCLEOTIDE SEQUENCE [LARGE SCALE GENOMIC DNA]</scope>
    <source>
        <strain evidence="1">DMR45628</strain>
    </source>
</reference>
<evidence type="ECO:0000313" key="2">
    <source>
        <dbReference type="Proteomes" id="UP001458880"/>
    </source>
</evidence>
<proteinExistence type="predicted"/>
<sequence>MTSNCNTLESEKKKPPALTFQTALKEIYKITSIHSKMVVRLLEKTRGVAVSADCGCLKCSKHLRVVSPPNAPVMVIERGEPCICEKLIPYSVEVPQIVSPHTYPGRSYAYQVQHVSYQQPQHDPIMCQHGYTVEVPNIQPCGYCHYFQGLVARTDRVVIPARDECPRKTPTYNPIIEYLEPPKTTYENPGYVCLERRKRDLHKYRKNNRKNDYFYQETEDEEPAIDWTKLLEPKEIKSPIRNPWEPQEEDNLRMSPLEKLRNDIREKLERNYRLKQQDQNVFRRQIIEDKPFRINIPLTPRKRFFRDGKIKTKYKPVFADETRYQNGIKNDLVPNQKTQTISSKAFTRLVKKSGKFADPENVKITLPTQLQYQKKKIVSPIKTRRTRSIALEDKTFPYYKISRPSGENYRKTAKGRHKNLVDDGDRILQKKYLKPFDVETIIPENQVFYVLNTPIRMLNQIQKMREHVSPMVQSIPDVLDTSANYMLNFGKRFRRCALDFFKEFFGNIKRIPTKFVKGLATPINRHKRDLNPHTISKRAIVKLVEDDDIHEFLREKLSIFDSSSSTSSEEEEKEGNDDDILLPVTPKLRKTKPSLVMEKISPKLVLDKGGAYLDIDGNKKALIRKKKKLSKPKFAREDIQDTIGNIIEEARLMARNPRAHKPEYESDMSTQTIKTKISDILENIQDLIEQDFDKYESIYEELLRLQHLKESAVEEWKYILIKKKHNDYNVKINLLNKFNEMLSLKDEIIELISATLAEDPTFNTSILVKKLIRLQKLQCILVKIVETFGENIKFQTPFDVNREIKQVDFLSNLNMLSEKTMAEVSAALRKERDDEVEKQVEILDNLKGLVNCNFENEKMEGVAKLLWEIGNCEKIEKDTISEMNEKIQYGLRIRQELKIIFDLEKQIGNCRRKLIDVLRSISTEKTVKSMHLKPKPNSKITHKLLRKRTLPKKKSLSILRKNKH</sequence>
<dbReference type="EMBL" id="JASPKY010000200">
    <property type="protein sequence ID" value="KAK9721308.1"/>
    <property type="molecule type" value="Genomic_DNA"/>
</dbReference>
<comment type="caution">
    <text evidence="1">The sequence shown here is derived from an EMBL/GenBank/DDBJ whole genome shotgun (WGS) entry which is preliminary data.</text>
</comment>
<gene>
    <name evidence="1" type="ORF">QE152_g21616</name>
</gene>
<protein>
    <submittedName>
        <fullName evidence="1">Uncharacterized protein</fullName>
    </submittedName>
</protein>
<dbReference type="Proteomes" id="UP001458880">
    <property type="component" value="Unassembled WGS sequence"/>
</dbReference>
<name>A0AAW1KL76_POPJA</name>
<dbReference type="AlphaFoldDB" id="A0AAW1KL76"/>
<evidence type="ECO:0000313" key="1">
    <source>
        <dbReference type="EMBL" id="KAK9721308.1"/>
    </source>
</evidence>
<organism evidence="1 2">
    <name type="scientific">Popillia japonica</name>
    <name type="common">Japanese beetle</name>
    <dbReference type="NCBI Taxonomy" id="7064"/>
    <lineage>
        <taxon>Eukaryota</taxon>
        <taxon>Metazoa</taxon>
        <taxon>Ecdysozoa</taxon>
        <taxon>Arthropoda</taxon>
        <taxon>Hexapoda</taxon>
        <taxon>Insecta</taxon>
        <taxon>Pterygota</taxon>
        <taxon>Neoptera</taxon>
        <taxon>Endopterygota</taxon>
        <taxon>Coleoptera</taxon>
        <taxon>Polyphaga</taxon>
        <taxon>Scarabaeiformia</taxon>
        <taxon>Scarabaeidae</taxon>
        <taxon>Rutelinae</taxon>
        <taxon>Popillia</taxon>
    </lineage>
</organism>